<dbReference type="EMBL" id="MN738829">
    <property type="protein sequence ID" value="QHT38250.1"/>
    <property type="molecule type" value="Genomic_DNA"/>
</dbReference>
<evidence type="ECO:0000313" key="1">
    <source>
        <dbReference type="EMBL" id="QHT38250.1"/>
    </source>
</evidence>
<protein>
    <submittedName>
        <fullName evidence="1">Uncharacterized protein</fullName>
    </submittedName>
</protein>
<name>A0A6C0FEF5_9ZZZZ</name>
<accession>A0A6C0FEF5</accession>
<dbReference type="AlphaFoldDB" id="A0A6C0FEF5"/>
<organism evidence="1">
    <name type="scientific">viral metagenome</name>
    <dbReference type="NCBI Taxonomy" id="1070528"/>
    <lineage>
        <taxon>unclassified sequences</taxon>
        <taxon>metagenomes</taxon>
        <taxon>organismal metagenomes</taxon>
    </lineage>
</organism>
<proteinExistence type="predicted"/>
<sequence length="122" mass="14082">MDQQKAQRLLALLNSDMLSEMVDILTRLVESNTPKTDTDRKPDVCREYIKDMKTAVKQALVNLNIMKKSDFPHKGKLAQWGKVYDEVRRIVDPHTAEQQKNFNSAVRWHGQPILPGYTLCKT</sequence>
<reference evidence="1" key="1">
    <citation type="journal article" date="2020" name="Nature">
        <title>Giant virus diversity and host interactions through global metagenomics.</title>
        <authorList>
            <person name="Schulz F."/>
            <person name="Roux S."/>
            <person name="Paez-Espino D."/>
            <person name="Jungbluth S."/>
            <person name="Walsh D.A."/>
            <person name="Denef V.J."/>
            <person name="McMahon K.D."/>
            <person name="Konstantinidis K.T."/>
            <person name="Eloe-Fadrosh E.A."/>
            <person name="Kyrpides N.C."/>
            <person name="Woyke T."/>
        </authorList>
    </citation>
    <scope>NUCLEOTIDE SEQUENCE</scope>
    <source>
        <strain evidence="1">GVMAG-S-ERX556101-89</strain>
    </source>
</reference>